<evidence type="ECO:0000259" key="2">
    <source>
        <dbReference type="Pfam" id="PF12945"/>
    </source>
</evidence>
<dbReference type="InterPro" id="IPR009926">
    <property type="entry name" value="T3SS_YcgR_PilZN"/>
</dbReference>
<dbReference type="Gene3D" id="2.40.10.220">
    <property type="entry name" value="predicted glycosyltransferase like domains"/>
    <property type="match status" value="1"/>
</dbReference>
<accession>A0A7V3RFD7</accession>
<protein>
    <submittedName>
        <fullName evidence="3">Pilus assembly protein PilZ</fullName>
    </submittedName>
</protein>
<evidence type="ECO:0000259" key="1">
    <source>
        <dbReference type="Pfam" id="PF07238"/>
    </source>
</evidence>
<name>A0A7V3RFD7_9BACT</name>
<dbReference type="EMBL" id="DTPE01000212">
    <property type="protein sequence ID" value="HGE75547.1"/>
    <property type="molecule type" value="Genomic_DNA"/>
</dbReference>
<proteinExistence type="predicted"/>
<dbReference type="SUPFAM" id="SSF141371">
    <property type="entry name" value="PilZ domain-like"/>
    <property type="match status" value="1"/>
</dbReference>
<dbReference type="Pfam" id="PF12945">
    <property type="entry name" value="PilZNR"/>
    <property type="match status" value="1"/>
</dbReference>
<gene>
    <name evidence="3" type="ORF">ENX73_05430</name>
</gene>
<comment type="caution">
    <text evidence="3">The sequence shown here is derived from an EMBL/GenBank/DDBJ whole genome shotgun (WGS) entry which is preliminary data.</text>
</comment>
<organism evidence="3">
    <name type="scientific">Mesoaciditoga lauensis</name>
    <dbReference type="NCBI Taxonomy" id="1495039"/>
    <lineage>
        <taxon>Bacteria</taxon>
        <taxon>Thermotogati</taxon>
        <taxon>Thermotogota</taxon>
        <taxon>Thermotogae</taxon>
        <taxon>Mesoaciditogales</taxon>
        <taxon>Mesoaciditogaceae</taxon>
        <taxon>Mesoaciditoga</taxon>
    </lineage>
</organism>
<sequence>MAYFFEEVDINHIKPGLPLKIEVSSTNEFSGGEFKSTVDDIQGDLLKAGMPSLKGRFVPIPIGMMARISAVDQSSVYVFYASVLSNGEENGMTVTTFKLRSTIRRVQRRRFLRFEFIMNGTLKVAGTDQVYDFMTKDISAGGLRILMKANVDPGQIVLVTLDIDENLKLHDQQSQIVRKNDVESSELSEYGLTFLNMTSSFEDRMTRFVFKLELKSRGGKDD</sequence>
<dbReference type="GO" id="GO:0035438">
    <property type="term" value="F:cyclic-di-GMP binding"/>
    <property type="evidence" value="ECO:0007669"/>
    <property type="project" value="InterPro"/>
</dbReference>
<dbReference type="InterPro" id="IPR009875">
    <property type="entry name" value="PilZ_domain"/>
</dbReference>
<dbReference type="Pfam" id="PF07238">
    <property type="entry name" value="PilZ"/>
    <property type="match status" value="1"/>
</dbReference>
<evidence type="ECO:0000313" key="3">
    <source>
        <dbReference type="EMBL" id="HGE75547.1"/>
    </source>
</evidence>
<feature type="domain" description="PilZ" evidence="1">
    <location>
        <begin position="107"/>
        <end position="210"/>
    </location>
</feature>
<feature type="domain" description="Type III secretion system flagellar brake protein YcgR PilZN" evidence="2">
    <location>
        <begin position="14"/>
        <end position="87"/>
    </location>
</feature>
<dbReference type="AlphaFoldDB" id="A0A7V3RFD7"/>
<reference evidence="3" key="1">
    <citation type="journal article" date="2020" name="mSystems">
        <title>Genome- and Community-Level Interaction Insights into Carbon Utilization and Element Cycling Functions of Hydrothermarchaeota in Hydrothermal Sediment.</title>
        <authorList>
            <person name="Zhou Z."/>
            <person name="Liu Y."/>
            <person name="Xu W."/>
            <person name="Pan J."/>
            <person name="Luo Z.H."/>
            <person name="Li M."/>
        </authorList>
    </citation>
    <scope>NUCLEOTIDE SEQUENCE [LARGE SCALE GENOMIC DNA]</scope>
    <source>
        <strain evidence="3">SpSt-966</strain>
    </source>
</reference>